<dbReference type="EMBL" id="JANEWF010000004">
    <property type="protein sequence ID" value="MDA8482696.1"/>
    <property type="molecule type" value="Genomic_DNA"/>
</dbReference>
<protein>
    <submittedName>
        <fullName evidence="2">Uncharacterized protein</fullName>
    </submittedName>
</protein>
<dbReference type="RefSeq" id="WP_263399190.1">
    <property type="nucleotide sequence ID" value="NZ_JANEWF010000004.1"/>
</dbReference>
<evidence type="ECO:0000256" key="1">
    <source>
        <dbReference type="SAM" id="MobiDB-lite"/>
    </source>
</evidence>
<accession>A0ABT4Y1N6</accession>
<feature type="region of interest" description="Disordered" evidence="1">
    <location>
        <begin position="1"/>
        <end position="43"/>
    </location>
</feature>
<keyword evidence="3" id="KW-1185">Reference proteome</keyword>
<gene>
    <name evidence="2" type="ORF">NNO07_06410</name>
</gene>
<sequence>MSKGLDSKREAKKKPQKTLQEKRMAKRSKKSGAGLLGSHAPNP</sequence>
<name>A0ABT4Y1N6_METRE</name>
<evidence type="ECO:0000313" key="3">
    <source>
        <dbReference type="Proteomes" id="UP001211689"/>
    </source>
</evidence>
<proteinExistence type="predicted"/>
<organism evidence="2 3">
    <name type="scientific">Metapseudomonas resinovorans</name>
    <name type="common">Pseudomonas resinovorans</name>
    <dbReference type="NCBI Taxonomy" id="53412"/>
    <lineage>
        <taxon>Bacteria</taxon>
        <taxon>Pseudomonadati</taxon>
        <taxon>Pseudomonadota</taxon>
        <taxon>Gammaproteobacteria</taxon>
        <taxon>Pseudomonadales</taxon>
        <taxon>Pseudomonadaceae</taxon>
        <taxon>Metapseudomonas</taxon>
    </lineage>
</organism>
<reference evidence="2 3" key="1">
    <citation type="submission" date="2022-07" db="EMBL/GenBank/DDBJ databases">
        <title>Genome Analysis of Selected Gammaproteobacteria from Nigerian Food snails.</title>
        <authorList>
            <person name="Okafor A.C."/>
        </authorList>
    </citation>
    <scope>NUCLEOTIDE SEQUENCE [LARGE SCALE GENOMIC DNA]</scope>
    <source>
        <strain evidence="2 3">Awg 2</strain>
    </source>
</reference>
<comment type="caution">
    <text evidence="2">The sequence shown here is derived from an EMBL/GenBank/DDBJ whole genome shotgun (WGS) entry which is preliminary data.</text>
</comment>
<evidence type="ECO:0000313" key="2">
    <source>
        <dbReference type="EMBL" id="MDA8482696.1"/>
    </source>
</evidence>
<dbReference type="Proteomes" id="UP001211689">
    <property type="component" value="Unassembled WGS sequence"/>
</dbReference>